<feature type="binding site" evidence="8">
    <location>
        <position position="15"/>
    </location>
    <ligand>
        <name>ADP-alpha-D-glucose</name>
        <dbReference type="ChEBI" id="CHEBI:57498"/>
    </ligand>
</feature>
<comment type="function">
    <text evidence="2 8">Synthesizes alpha-1,4-glucan chains using ADP-glucose.</text>
</comment>
<dbReference type="Gene3D" id="3.40.50.2000">
    <property type="entry name" value="Glycogen Phosphorylase B"/>
    <property type="match status" value="2"/>
</dbReference>
<evidence type="ECO:0000256" key="4">
    <source>
        <dbReference type="ARBA" id="ARBA00010281"/>
    </source>
</evidence>
<dbReference type="InterPro" id="IPR011835">
    <property type="entry name" value="GS/SS"/>
</dbReference>
<evidence type="ECO:0000259" key="9">
    <source>
        <dbReference type="Pfam" id="PF00534"/>
    </source>
</evidence>
<dbReference type="GO" id="GO:0004373">
    <property type="term" value="F:alpha-1,4-glucan glucosyltransferase (UDP-glucose donor) activity"/>
    <property type="evidence" value="ECO:0007669"/>
    <property type="project" value="InterPro"/>
</dbReference>
<dbReference type="PANTHER" id="PTHR45825:SF11">
    <property type="entry name" value="ALPHA AMYLASE DOMAIN-CONTAINING PROTEIN"/>
    <property type="match status" value="1"/>
</dbReference>
<dbReference type="EC" id="2.4.1.21" evidence="8"/>
<protein>
    <recommendedName>
        <fullName evidence="8">Glycogen synthase</fullName>
        <ecNumber evidence="8">2.4.1.21</ecNumber>
    </recommendedName>
    <alternativeName>
        <fullName evidence="8">Starch [bacterial glycogen] synthase</fullName>
    </alternativeName>
</protein>
<evidence type="ECO:0000256" key="7">
    <source>
        <dbReference type="ARBA" id="ARBA00023056"/>
    </source>
</evidence>
<comment type="pathway">
    <text evidence="3 8">Glycan biosynthesis; glycogen biosynthesis.</text>
</comment>
<dbReference type="SUPFAM" id="SSF53756">
    <property type="entry name" value="UDP-Glycosyltransferase/glycogen phosphorylase"/>
    <property type="match status" value="1"/>
</dbReference>
<evidence type="ECO:0000313" key="12">
    <source>
        <dbReference type="Proteomes" id="UP000316801"/>
    </source>
</evidence>
<dbReference type="Pfam" id="PF08323">
    <property type="entry name" value="Glyco_transf_5"/>
    <property type="match status" value="1"/>
</dbReference>
<accession>A0A549TCM2</accession>
<name>A0A549TCM2_9HYPH</name>
<comment type="similarity">
    <text evidence="4 8">Belongs to the glycosyltransferase 1 family. Bacterial/plant glycogen synthase subfamily.</text>
</comment>
<keyword evidence="7 8" id="KW-0320">Glycogen biosynthesis</keyword>
<evidence type="ECO:0000256" key="8">
    <source>
        <dbReference type="HAMAP-Rule" id="MF_00484"/>
    </source>
</evidence>
<evidence type="ECO:0000259" key="10">
    <source>
        <dbReference type="Pfam" id="PF08323"/>
    </source>
</evidence>
<keyword evidence="12" id="KW-1185">Reference proteome</keyword>
<dbReference type="InterPro" id="IPR001296">
    <property type="entry name" value="Glyco_trans_1"/>
</dbReference>
<feature type="domain" description="Glycosyl transferase family 1" evidence="9">
    <location>
        <begin position="287"/>
        <end position="447"/>
    </location>
</feature>
<evidence type="ECO:0000256" key="5">
    <source>
        <dbReference type="ARBA" id="ARBA00022676"/>
    </source>
</evidence>
<dbReference type="NCBIfam" id="NF001899">
    <property type="entry name" value="PRK00654.1-2"/>
    <property type="match status" value="1"/>
</dbReference>
<evidence type="ECO:0000256" key="3">
    <source>
        <dbReference type="ARBA" id="ARBA00004964"/>
    </source>
</evidence>
<organism evidence="11 12">
    <name type="scientific">Rhizobium straminoryzae</name>
    <dbReference type="NCBI Taxonomy" id="1387186"/>
    <lineage>
        <taxon>Bacteria</taxon>
        <taxon>Pseudomonadati</taxon>
        <taxon>Pseudomonadota</taxon>
        <taxon>Alphaproteobacteria</taxon>
        <taxon>Hyphomicrobiales</taxon>
        <taxon>Rhizobiaceae</taxon>
        <taxon>Rhizobium/Agrobacterium group</taxon>
        <taxon>Rhizobium</taxon>
    </lineage>
</organism>
<dbReference type="Pfam" id="PF00534">
    <property type="entry name" value="Glycos_transf_1"/>
    <property type="match status" value="1"/>
</dbReference>
<comment type="caution">
    <text evidence="11">The sequence shown here is derived from an EMBL/GenBank/DDBJ whole genome shotgun (WGS) entry which is preliminary data.</text>
</comment>
<dbReference type="GO" id="GO:0009011">
    <property type="term" value="F:alpha-1,4-glucan glucosyltransferase (ADP-glucose donor) activity"/>
    <property type="evidence" value="ECO:0007669"/>
    <property type="project" value="UniProtKB-UniRule"/>
</dbReference>
<dbReference type="RefSeq" id="WP_143124704.1">
    <property type="nucleotide sequence ID" value="NZ_VJMG01000018.1"/>
</dbReference>
<keyword evidence="6 8" id="KW-0808">Transferase</keyword>
<evidence type="ECO:0000256" key="2">
    <source>
        <dbReference type="ARBA" id="ARBA00002764"/>
    </source>
</evidence>
<evidence type="ECO:0000256" key="6">
    <source>
        <dbReference type="ARBA" id="ARBA00022679"/>
    </source>
</evidence>
<dbReference type="HAMAP" id="MF_00484">
    <property type="entry name" value="Glycogen_synth"/>
    <property type="match status" value="1"/>
</dbReference>
<dbReference type="Proteomes" id="UP000316801">
    <property type="component" value="Unassembled WGS sequence"/>
</dbReference>
<proteinExistence type="inferred from homology"/>
<dbReference type="InterPro" id="IPR013534">
    <property type="entry name" value="Starch_synth_cat_dom"/>
</dbReference>
<dbReference type="EMBL" id="VJMG01000018">
    <property type="protein sequence ID" value="TRL39668.1"/>
    <property type="molecule type" value="Genomic_DNA"/>
</dbReference>
<evidence type="ECO:0000256" key="1">
    <source>
        <dbReference type="ARBA" id="ARBA00001478"/>
    </source>
</evidence>
<sequence length="481" mass="51536">MKVLSVASEIYPLIKTGGLADVAGALPLALSGRGVAMRTLIPGYPAVKAALGTTRHLLHFEDLIGVPADVLEAKVAGLDLLVLDAPALFERASGPYLDTDGKDYSDNWRRFAALSRAGAEIAWGALGDWQPDLVHVHDWQTGLVPAYLRYGERPAVPSVMTIHNIAFQGNFSAAVFPALGLPPHAFAMEGVEYYGQVGYLKAGVQTAWAVSTVSPSYAEEILTPEFGMGLEGLLNRRAFDLHGIVNGIDVDVWNPATDSLIATNYKLTDLRNRKANKRAVERHFGLVEDDGPLFCVISRLTWQKGMDLVAAAADDIVAQGGKLAVLGSGDAELVAALQTAAARHPGRVAITVSYNEPLSHLMQAGSDAILIPSRFEPCGLTQLYGLRYGCVPVVSRTGGLNDTVIDANPAALAARSATGVSFGPVTLDNLKRAIRRTIRLYGDPKIWTEIQKQGMTSDVSWDKSAALYADLYSSLLPKGEY</sequence>
<feature type="domain" description="Starch synthase catalytic" evidence="10">
    <location>
        <begin position="2"/>
        <end position="235"/>
    </location>
</feature>
<dbReference type="NCBIfam" id="TIGR02095">
    <property type="entry name" value="glgA"/>
    <property type="match status" value="1"/>
</dbReference>
<dbReference type="AlphaFoldDB" id="A0A549TCM2"/>
<keyword evidence="5 8" id="KW-0328">Glycosyltransferase</keyword>
<evidence type="ECO:0000313" key="11">
    <source>
        <dbReference type="EMBL" id="TRL39668.1"/>
    </source>
</evidence>
<dbReference type="UniPathway" id="UPA00164"/>
<dbReference type="GO" id="GO:0005829">
    <property type="term" value="C:cytosol"/>
    <property type="evidence" value="ECO:0007669"/>
    <property type="project" value="TreeGrafter"/>
</dbReference>
<reference evidence="11 12" key="1">
    <citation type="submission" date="2019-07" db="EMBL/GenBank/DDBJ databases">
        <title>Ln-dependent methylotrophs.</title>
        <authorList>
            <person name="Tani A."/>
        </authorList>
    </citation>
    <scope>NUCLEOTIDE SEQUENCE [LARGE SCALE GENOMIC DNA]</scope>
    <source>
        <strain evidence="11 12">SM12</strain>
    </source>
</reference>
<gene>
    <name evidence="8 11" type="primary">glgA</name>
    <name evidence="11" type="ORF">FNA46_08150</name>
</gene>
<dbReference type="CDD" id="cd03791">
    <property type="entry name" value="GT5_Glycogen_synthase_DULL1-like"/>
    <property type="match status" value="1"/>
</dbReference>
<dbReference type="GO" id="GO:0005978">
    <property type="term" value="P:glycogen biosynthetic process"/>
    <property type="evidence" value="ECO:0007669"/>
    <property type="project" value="UniProtKB-UniRule"/>
</dbReference>
<comment type="catalytic activity">
    <reaction evidence="1 8">
        <text>[(1-&gt;4)-alpha-D-glucosyl](n) + ADP-alpha-D-glucose = [(1-&gt;4)-alpha-D-glucosyl](n+1) + ADP + H(+)</text>
        <dbReference type="Rhea" id="RHEA:18189"/>
        <dbReference type="Rhea" id="RHEA-COMP:9584"/>
        <dbReference type="Rhea" id="RHEA-COMP:9587"/>
        <dbReference type="ChEBI" id="CHEBI:15378"/>
        <dbReference type="ChEBI" id="CHEBI:15444"/>
        <dbReference type="ChEBI" id="CHEBI:57498"/>
        <dbReference type="ChEBI" id="CHEBI:456216"/>
        <dbReference type="EC" id="2.4.1.21"/>
    </reaction>
</comment>
<dbReference type="PANTHER" id="PTHR45825">
    <property type="entry name" value="GRANULE-BOUND STARCH SYNTHASE 1, CHLOROPLASTIC/AMYLOPLASTIC"/>
    <property type="match status" value="1"/>
</dbReference>